<accession>A0A955I2Z3</accession>
<feature type="region of interest" description="Disordered" evidence="1">
    <location>
        <begin position="300"/>
        <end position="323"/>
    </location>
</feature>
<proteinExistence type="predicted"/>
<gene>
    <name evidence="3" type="ORF">KC685_03180</name>
</gene>
<dbReference type="AlphaFoldDB" id="A0A955I2Z3"/>
<keyword evidence="2" id="KW-0812">Transmembrane</keyword>
<keyword evidence="2" id="KW-1133">Transmembrane helix</keyword>
<evidence type="ECO:0000313" key="3">
    <source>
        <dbReference type="EMBL" id="MCA9376896.1"/>
    </source>
</evidence>
<evidence type="ECO:0000256" key="1">
    <source>
        <dbReference type="SAM" id="MobiDB-lite"/>
    </source>
</evidence>
<evidence type="ECO:0000313" key="4">
    <source>
        <dbReference type="Proteomes" id="UP000741282"/>
    </source>
</evidence>
<comment type="caution">
    <text evidence="3">The sequence shown here is derived from an EMBL/GenBank/DDBJ whole genome shotgun (WGS) entry which is preliminary data.</text>
</comment>
<protein>
    <submittedName>
        <fullName evidence="3">Uncharacterized protein</fullName>
    </submittedName>
</protein>
<reference evidence="3" key="1">
    <citation type="submission" date="2020-04" db="EMBL/GenBank/DDBJ databases">
        <authorList>
            <person name="Zhang T."/>
        </authorList>
    </citation>
    <scope>NUCLEOTIDE SEQUENCE</scope>
    <source>
        <strain evidence="3">HKST-UBA17</strain>
    </source>
</reference>
<reference evidence="3" key="2">
    <citation type="journal article" date="2021" name="Microbiome">
        <title>Successional dynamics and alternative stable states in a saline activated sludge microbial community over 9 years.</title>
        <authorList>
            <person name="Wang Y."/>
            <person name="Ye J."/>
            <person name="Ju F."/>
            <person name="Liu L."/>
            <person name="Boyd J.A."/>
            <person name="Deng Y."/>
            <person name="Parks D.H."/>
            <person name="Jiang X."/>
            <person name="Yin X."/>
            <person name="Woodcroft B.J."/>
            <person name="Tyson G.W."/>
            <person name="Hugenholtz P."/>
            <person name="Polz M.F."/>
            <person name="Zhang T."/>
        </authorList>
    </citation>
    <scope>NUCLEOTIDE SEQUENCE</scope>
    <source>
        <strain evidence="3">HKST-UBA17</strain>
    </source>
</reference>
<dbReference type="Proteomes" id="UP000741282">
    <property type="component" value="Unassembled WGS sequence"/>
</dbReference>
<keyword evidence="2" id="KW-0472">Membrane</keyword>
<feature type="transmembrane region" description="Helical" evidence="2">
    <location>
        <begin position="12"/>
        <end position="30"/>
    </location>
</feature>
<dbReference type="EMBL" id="JAGQLN010000010">
    <property type="protein sequence ID" value="MCA9376896.1"/>
    <property type="molecule type" value="Genomic_DNA"/>
</dbReference>
<evidence type="ECO:0000256" key="2">
    <source>
        <dbReference type="SAM" id="Phobius"/>
    </source>
</evidence>
<name>A0A955I2Z3_9BACT</name>
<organism evidence="3 4">
    <name type="scientific">Candidatus Dojkabacteria bacterium</name>
    <dbReference type="NCBI Taxonomy" id="2099670"/>
    <lineage>
        <taxon>Bacteria</taxon>
        <taxon>Candidatus Dojkabacteria</taxon>
    </lineage>
</organism>
<sequence length="1104" mass="121543">MEKLRIRTVLQLVVVVIGFLLLCLLCITAIQRRVSIDAVYITNTTDSSVTLLFTQSLPHPISVRVVGLDRISYEIDWADTNDLQGNIAWLSDLFSQGNHVKTVTLSNLIDDHQYQVNLSWGPFNVYSRTVDVHTARTPSSIAVPSPIYGKINTDRPTTAAVIAKRVSTEGVESAFTSSILTEQGTYLVDTSLLQQKDSLEQFKTDHEDTIEMIILYSDDRTGEIYEEKVSVDYLEATPLGDITLRYQHLILSTYDEKLSLINFPQDPGSDDENKIHNLNSTENTRLSSQRLLMSSIFARTTGEDGTGTDKDNPFTQGGGGTYICELGETEDREESDGTVYRRECIVDSRLNLVWSSWWKVQDQNADPSMGEDECSIGQPDRERVEPSQKCISSCERSAVTGLNYWGVWECSPTKEAYIECELGDVEEKIEGSNQCTRECISVGVDKIWSEWRCNGKGDCVEGEVKSSQSVSALNHPQLCTQTCIMVGSDLGHQYWVWGEEECVDIESPLSSCADRTTQLSCSITDGCVWNGRCIAEGQDNDNLQNTGGGNQSVCLGSPPGYYCESDTIVACGDNNTSTVYQRCEGGCIQTTHNSAVCADVNIVSGDFTGGSWDEFLSNYDTSDVNNVIVDATNYIPKYGNYPYCVLNDGHLRYISQGSSVPGSDESQISHKNGYNAIDIVCTVGEPLSNMFEVVGNSCSASCLQGLGCAVSYSVTSQDGSISTVRSSHTNASYEDDPSSCNPDECTSEKMCSDKGLVCGQTGTIGAHLDFSVGGDSIGHPCDYIIGGCFECNNPPQPIGIASEPESSTGSFLKLLRQKVYSLVGLINPRVELQGDVVAAEETIEDDAQPEKYEPGVYVIQAGNVTTKTVVIINETYPYLFYDYDKDGIQDEDEPPLTFSEANAIKLDLEKTASTILEYNFSKGFNFISIPLLLQQSDTPTTNIKTASDLIKELVYQGVEVVEVAVYRGGFRIYKENVNKEGLVVGYGEDFDLIPGEGIIIKVLNDRKAYLYGRKPLSALPIDLVTSWNLVGLYKGEGVEWSSTDVLTDINDAGIVSDLMSEYKNGRYNSYVVEDGSEYGFPFDIDEKKAYWVRVRDDPGVYEPE</sequence>